<dbReference type="PANTHER" id="PTHR10110:SF86">
    <property type="entry name" value="SODIUM_HYDROGEN EXCHANGER 7"/>
    <property type="match status" value="1"/>
</dbReference>
<comment type="caution">
    <text evidence="13">The sequence shown here is derived from an EMBL/GenBank/DDBJ whole genome shotgun (WGS) entry which is preliminary data.</text>
</comment>
<dbReference type="Proteomes" id="UP000245119">
    <property type="component" value="Linkage Group LG12"/>
</dbReference>
<protein>
    <recommendedName>
        <fullName evidence="12">Cyclic nucleotide-binding domain-containing protein</fullName>
    </recommendedName>
</protein>
<dbReference type="CDD" id="cd00038">
    <property type="entry name" value="CAP_ED"/>
    <property type="match status" value="1"/>
</dbReference>
<feature type="transmembrane region" description="Helical" evidence="11">
    <location>
        <begin position="590"/>
        <end position="607"/>
    </location>
</feature>
<dbReference type="InterPro" id="IPR014710">
    <property type="entry name" value="RmlC-like_jellyroll"/>
</dbReference>
<dbReference type="EMBL" id="PZQS01000012">
    <property type="protein sequence ID" value="PVD20747.1"/>
    <property type="molecule type" value="Genomic_DNA"/>
</dbReference>
<keyword evidence="8 11" id="KW-0472">Membrane</keyword>
<dbReference type="GO" id="GO:0015385">
    <property type="term" value="F:sodium:proton antiporter activity"/>
    <property type="evidence" value="ECO:0007669"/>
    <property type="project" value="InterPro"/>
</dbReference>
<evidence type="ECO:0000256" key="3">
    <source>
        <dbReference type="ARBA" id="ARBA00022475"/>
    </source>
</evidence>
<dbReference type="GO" id="GO:0051453">
    <property type="term" value="P:regulation of intracellular pH"/>
    <property type="evidence" value="ECO:0007669"/>
    <property type="project" value="TreeGrafter"/>
</dbReference>
<evidence type="ECO:0000256" key="7">
    <source>
        <dbReference type="ARBA" id="ARBA00023065"/>
    </source>
</evidence>
<feature type="transmembrane region" description="Helical" evidence="11">
    <location>
        <begin position="157"/>
        <end position="175"/>
    </location>
</feature>
<feature type="domain" description="Cyclic nucleotide-binding" evidence="12">
    <location>
        <begin position="898"/>
        <end position="970"/>
    </location>
</feature>
<evidence type="ECO:0000256" key="11">
    <source>
        <dbReference type="SAM" id="Phobius"/>
    </source>
</evidence>
<dbReference type="InterPro" id="IPR006153">
    <property type="entry name" value="Cation/H_exchanger_TM"/>
</dbReference>
<dbReference type="PROSITE" id="PS50042">
    <property type="entry name" value="CNMP_BINDING_3"/>
    <property type="match status" value="1"/>
</dbReference>
<dbReference type="GO" id="GO:0005886">
    <property type="term" value="C:plasma membrane"/>
    <property type="evidence" value="ECO:0007669"/>
    <property type="project" value="UniProtKB-SubCell"/>
</dbReference>
<evidence type="ECO:0000256" key="8">
    <source>
        <dbReference type="ARBA" id="ARBA00023136"/>
    </source>
</evidence>
<keyword evidence="5 11" id="KW-1133">Transmembrane helix</keyword>
<evidence type="ECO:0000256" key="9">
    <source>
        <dbReference type="ARBA" id="ARBA00023201"/>
    </source>
</evidence>
<evidence type="ECO:0000256" key="6">
    <source>
        <dbReference type="ARBA" id="ARBA00023053"/>
    </source>
</evidence>
<feature type="transmembrane region" description="Helical" evidence="11">
    <location>
        <begin position="682"/>
        <end position="700"/>
    </location>
</feature>
<feature type="transmembrane region" description="Helical" evidence="11">
    <location>
        <begin position="21"/>
        <end position="40"/>
    </location>
</feature>
<keyword evidence="7" id="KW-0406">Ion transport</keyword>
<evidence type="ECO:0000256" key="5">
    <source>
        <dbReference type="ARBA" id="ARBA00022989"/>
    </source>
</evidence>
<dbReference type="InterPro" id="IPR018422">
    <property type="entry name" value="Cation/H_exchanger_CPA1"/>
</dbReference>
<keyword evidence="3" id="KW-1003">Cell membrane</keyword>
<feature type="transmembrane region" description="Helical" evidence="11">
    <location>
        <begin position="307"/>
        <end position="328"/>
    </location>
</feature>
<evidence type="ECO:0000313" key="13">
    <source>
        <dbReference type="EMBL" id="PVD20747.1"/>
    </source>
</evidence>
<feature type="transmembrane region" description="Helical" evidence="11">
    <location>
        <begin position="340"/>
        <end position="362"/>
    </location>
</feature>
<feature type="transmembrane region" description="Helical" evidence="11">
    <location>
        <begin position="89"/>
        <end position="112"/>
    </location>
</feature>
<evidence type="ECO:0000256" key="2">
    <source>
        <dbReference type="ARBA" id="ARBA00022448"/>
    </source>
</evidence>
<dbReference type="OrthoDB" id="441412at2759"/>
<feature type="transmembrane region" description="Helical" evidence="11">
    <location>
        <begin position="181"/>
        <end position="207"/>
    </location>
</feature>
<keyword evidence="9" id="KW-0739">Sodium transport</keyword>
<feature type="compositionally biased region" description="Basic and acidic residues" evidence="10">
    <location>
        <begin position="1256"/>
        <end position="1272"/>
    </location>
</feature>
<dbReference type="InterPro" id="IPR000595">
    <property type="entry name" value="cNMP-bd_dom"/>
</dbReference>
<dbReference type="GO" id="GO:0015386">
    <property type="term" value="F:potassium:proton antiporter activity"/>
    <property type="evidence" value="ECO:0007669"/>
    <property type="project" value="TreeGrafter"/>
</dbReference>
<accession>A0A2T7NHU0</accession>
<dbReference type="GO" id="GO:0098719">
    <property type="term" value="P:sodium ion import across plasma membrane"/>
    <property type="evidence" value="ECO:0007669"/>
    <property type="project" value="TreeGrafter"/>
</dbReference>
<organism evidence="13 14">
    <name type="scientific">Pomacea canaliculata</name>
    <name type="common">Golden apple snail</name>
    <dbReference type="NCBI Taxonomy" id="400727"/>
    <lineage>
        <taxon>Eukaryota</taxon>
        <taxon>Metazoa</taxon>
        <taxon>Spiralia</taxon>
        <taxon>Lophotrochozoa</taxon>
        <taxon>Mollusca</taxon>
        <taxon>Gastropoda</taxon>
        <taxon>Caenogastropoda</taxon>
        <taxon>Architaenioglossa</taxon>
        <taxon>Ampullarioidea</taxon>
        <taxon>Ampullariidae</taxon>
        <taxon>Pomacea</taxon>
    </lineage>
</organism>
<feature type="region of interest" description="Disordered" evidence="10">
    <location>
        <begin position="1210"/>
        <end position="1272"/>
    </location>
</feature>
<evidence type="ECO:0000259" key="12">
    <source>
        <dbReference type="PROSITE" id="PS50042"/>
    </source>
</evidence>
<gene>
    <name evidence="13" type="ORF">C0Q70_18908</name>
</gene>
<evidence type="ECO:0000256" key="4">
    <source>
        <dbReference type="ARBA" id="ARBA00022692"/>
    </source>
</evidence>
<reference evidence="13 14" key="1">
    <citation type="submission" date="2018-04" db="EMBL/GenBank/DDBJ databases">
        <title>The genome of golden apple snail Pomacea canaliculata provides insight into stress tolerance and invasive adaptation.</title>
        <authorList>
            <person name="Liu C."/>
            <person name="Liu B."/>
            <person name="Ren Y."/>
            <person name="Zhang Y."/>
            <person name="Wang H."/>
            <person name="Li S."/>
            <person name="Jiang F."/>
            <person name="Yin L."/>
            <person name="Zhang G."/>
            <person name="Qian W."/>
            <person name="Fan W."/>
        </authorList>
    </citation>
    <scope>NUCLEOTIDE SEQUENCE [LARGE SCALE GENOMIC DNA]</scope>
    <source>
        <strain evidence="13">SZHN2017</strain>
        <tissue evidence="13">Muscle</tissue>
    </source>
</reference>
<feature type="transmembrane region" description="Helical" evidence="11">
    <location>
        <begin position="613"/>
        <end position="636"/>
    </location>
</feature>
<feature type="region of interest" description="Disordered" evidence="10">
    <location>
        <begin position="704"/>
        <end position="729"/>
    </location>
</feature>
<dbReference type="PANTHER" id="PTHR10110">
    <property type="entry name" value="SODIUM/HYDROGEN EXCHANGER"/>
    <property type="match status" value="1"/>
</dbReference>
<feature type="transmembrane region" description="Helical" evidence="11">
    <location>
        <begin position="118"/>
        <end position="136"/>
    </location>
</feature>
<feature type="transmembrane region" description="Helical" evidence="11">
    <location>
        <begin position="242"/>
        <end position="261"/>
    </location>
</feature>
<comment type="subcellular location">
    <subcellularLocation>
        <location evidence="1">Cell membrane</location>
        <topology evidence="1">Multi-pass membrane protein</topology>
    </subcellularLocation>
</comment>
<dbReference type="Gene3D" id="2.60.120.10">
    <property type="entry name" value="Jelly Rolls"/>
    <property type="match status" value="1"/>
</dbReference>
<dbReference type="Pfam" id="PF00027">
    <property type="entry name" value="cNMP_binding"/>
    <property type="match status" value="1"/>
</dbReference>
<dbReference type="Gene3D" id="6.10.140.1330">
    <property type="match status" value="1"/>
</dbReference>
<feature type="compositionally biased region" description="Polar residues" evidence="10">
    <location>
        <begin position="1236"/>
        <end position="1255"/>
    </location>
</feature>
<evidence type="ECO:0000313" key="14">
    <source>
        <dbReference type="Proteomes" id="UP000245119"/>
    </source>
</evidence>
<keyword evidence="14" id="KW-1185">Reference proteome</keyword>
<dbReference type="InterPro" id="IPR018490">
    <property type="entry name" value="cNMP-bd_dom_sf"/>
</dbReference>
<keyword evidence="2" id="KW-0813">Transport</keyword>
<name>A0A2T7NHU0_POMCA</name>
<sequence>MSLGTAFLRQMFIWMRTSQPWMPPYTVALFALGFFVALIAPYAHDSMGMYMECMNFTPKVLMHIMLPLLVFEATFCGETQSFKRSLNRVLMLAVINFSLMMSLTALIVRLVYDESWDWFVALMFGAVVCATDSLAVDEIVRVSGVSPDMESLLHGEAVLGSAVAVDMFRLFSLLASDSKYASGGFIAGFIIETLFALLVGLVSGMLAVNWLSRIFNQPVLEITIVFSVVHVSYFTVELLSMPGMLTVTVFGLYISSCRTCISGSVESELRKFIRIITEIFNSVVFLFAGTEAARFQGESPMSTRHDFLIFLSLLIFRGLSLFFLSPMLRKLGYGMSWEHTLVVWMGALNGSFNLLLGSSAVLGHKPGVDNGRKFFSHVTTVVMLKQVFNTGITRTLLKVFGTRTMPRFKRTTLRNVFRVLKDTREKSINALKSDRFMADADFDIVEMYTQLGSMRSNLLPSRRARFHTKHKVSLVTSLSETSATQQGIQDYEAILLLMNALKKTYTRAFDRGMVSKEALYQLQQSIDDCADDKLWYRYIDIKEVKRSSQVSPYLMKFKQQIKEKLVELEADARSVTDRWGYFQRQLLPKALVYGFHLIDAIMVPVAVTMELVAVQWSVFTAVNIYNFIVVALYGMITLGEEPDYCIDGLGERKSVREWQIGTETNNGDETTLLQSRLARHRLLIVVVGMLDIFVLHAVPVKETPDGGTGHRSKVHPSLLHPQPAGETAESRGDLAGEKWLFPSSCTSSRFVLKKLLRMVEKRISRRLGLGFEICCAFVRGQVEVARQIHNIIISNRQQLTQQSHKYKLVIIRTIGILQLEHPNIALSVKTKLALLNVLSAQHEGVEQLKAEGVLSVSDCELLIKRLEETVKKLSTRPPRVEDNTVDNIISNISWVHGDSELFHYLKDGREDLRLRANSILIDENTHNHDIYVIQSGVIRLETSEMQRRCPIDFLTAGNIIGEINFLTKQPNRKLARCETALTAIVFREEMLKTALKIDWGLDLPPLLYRMWLTLAKRVAVTVFMKEPHFERMSKERILAHLADAYIVDASESNIIDINQGIQDIVLVHGHAIDNITRQPMKGPCYVPTTTVQLKLQPEKGLYTLVLLVPQGNPPLLTYALEPTGQRIRLDSNALMTSTSMEGLDLKQFEITNVRDSIDQRQSFDINNDEFGISKSENEASSDQLLEDEHVVASSSADDLNISITDRSGRFSRKDTAATRNEEMSRSMESSRDPTRPSLQSTMSEDTPHSRSLQDSVNKEEGETKPAVKSDSK</sequence>
<keyword evidence="4 11" id="KW-0812">Transmembrane</keyword>
<keyword evidence="6" id="KW-0915">Sodium</keyword>
<evidence type="ECO:0000256" key="1">
    <source>
        <dbReference type="ARBA" id="ARBA00004651"/>
    </source>
</evidence>
<feature type="compositionally biased region" description="Basic and acidic residues" evidence="10">
    <location>
        <begin position="1210"/>
        <end position="1234"/>
    </location>
</feature>
<dbReference type="Pfam" id="PF00999">
    <property type="entry name" value="Na_H_Exchanger"/>
    <property type="match status" value="1"/>
</dbReference>
<dbReference type="AlphaFoldDB" id="A0A2T7NHU0"/>
<proteinExistence type="predicted"/>
<dbReference type="SUPFAM" id="SSF51206">
    <property type="entry name" value="cAMP-binding domain-like"/>
    <property type="match status" value="1"/>
</dbReference>
<evidence type="ECO:0000256" key="10">
    <source>
        <dbReference type="SAM" id="MobiDB-lite"/>
    </source>
</evidence>